<feature type="compositionally biased region" description="Basic residues" evidence="7">
    <location>
        <begin position="151"/>
        <end position="161"/>
    </location>
</feature>
<keyword evidence="5" id="KW-0804">Transcription</keyword>
<sequence>MQPLVLHPPSLTSAQFGQPRFNSGPERLPLNRSWSTNARGCSPRAPLPRQSMSGSPPTQEPSVTSGESRPVAYPSASSPVFTTGVLAIPAVSGTSQPPAAVSDPLSAPILPRYGEPGPPPFVGSPIQHQHQNQHQHPHQHPHQHQHDHPHQHQHPHTHQQQHPHSGEPPFSLSTLEPAVPGPSTRSLAQKSTRRTKAHVASACVNCKKKHLGCDPARPCRRCVLAGKAASCVDVTHKKRGRPPLKAEDSSLRAYTTHIESPGVSAEAQPSMAAQRNVLHRATSSRELRPMPDPHTIGDPGPTAATMRMQRSQAHRWSASVFPLTRPMDPSTSIPGSAGRRPFSSSGPASYTAVPPHPPPAFVPVTGGFNPVLKTGAMPPGMDRRFPPYGGPALPPPTSPPQHQHPAGVSYLPYADAPSSVIHQPMSDSRIPPAPREPYLESPFRLPPIHQATASPISHHAHRLSDPYPASWTTSSSSREDNPREPRSPATLQRPMSSLLSHSTPQSYHHQRSSSTTGPLEPIPRHLGPIDLPSPVPLSHSSPITTQAAHTSTEAETGEPRPIKRRKMALDDMVNG</sequence>
<dbReference type="GO" id="GO:0008270">
    <property type="term" value="F:zinc ion binding"/>
    <property type="evidence" value="ECO:0007669"/>
    <property type="project" value="InterPro"/>
</dbReference>
<dbReference type="SUPFAM" id="SSF57701">
    <property type="entry name" value="Zn2/Cys6 DNA-binding domain"/>
    <property type="match status" value="1"/>
</dbReference>
<evidence type="ECO:0000256" key="5">
    <source>
        <dbReference type="ARBA" id="ARBA00023163"/>
    </source>
</evidence>
<feature type="compositionally biased region" description="Pro residues" evidence="7">
    <location>
        <begin position="388"/>
        <end position="399"/>
    </location>
</feature>
<feature type="region of interest" description="Disordered" evidence="7">
    <location>
        <begin position="1"/>
        <end position="75"/>
    </location>
</feature>
<organism evidence="9 10">
    <name type="scientific">Penicillium argentinense</name>
    <dbReference type="NCBI Taxonomy" id="1131581"/>
    <lineage>
        <taxon>Eukaryota</taxon>
        <taxon>Fungi</taxon>
        <taxon>Dikarya</taxon>
        <taxon>Ascomycota</taxon>
        <taxon>Pezizomycotina</taxon>
        <taxon>Eurotiomycetes</taxon>
        <taxon>Eurotiomycetidae</taxon>
        <taxon>Eurotiales</taxon>
        <taxon>Aspergillaceae</taxon>
        <taxon>Penicillium</taxon>
    </lineage>
</organism>
<feature type="compositionally biased region" description="Polar residues" evidence="7">
    <location>
        <begin position="489"/>
        <end position="517"/>
    </location>
</feature>
<gene>
    <name evidence="9" type="ORF">N7532_004922</name>
</gene>
<evidence type="ECO:0000313" key="9">
    <source>
        <dbReference type="EMBL" id="KAJ5097921.1"/>
    </source>
</evidence>
<dbReference type="PROSITE" id="PS50048">
    <property type="entry name" value="ZN2_CY6_FUNGAL_2"/>
    <property type="match status" value="1"/>
</dbReference>
<accession>A0A9W9K9V1</accession>
<dbReference type="OrthoDB" id="5575144at2759"/>
<dbReference type="RefSeq" id="XP_056473575.1">
    <property type="nucleotide sequence ID" value="XM_056617416.1"/>
</dbReference>
<evidence type="ECO:0000256" key="3">
    <source>
        <dbReference type="ARBA" id="ARBA00023015"/>
    </source>
</evidence>
<evidence type="ECO:0000256" key="7">
    <source>
        <dbReference type="SAM" id="MobiDB-lite"/>
    </source>
</evidence>
<keyword evidence="3" id="KW-0805">Transcription regulation</keyword>
<reference evidence="9" key="2">
    <citation type="journal article" date="2023" name="IMA Fungus">
        <title>Comparative genomic study of the Penicillium genus elucidates a diverse pangenome and 15 lateral gene transfer events.</title>
        <authorList>
            <person name="Petersen C."/>
            <person name="Sorensen T."/>
            <person name="Nielsen M.R."/>
            <person name="Sondergaard T.E."/>
            <person name="Sorensen J.L."/>
            <person name="Fitzpatrick D.A."/>
            <person name="Frisvad J.C."/>
            <person name="Nielsen K.L."/>
        </authorList>
    </citation>
    <scope>NUCLEOTIDE SEQUENCE</scope>
    <source>
        <strain evidence="9">IBT 30761</strain>
    </source>
</reference>
<dbReference type="Proteomes" id="UP001149074">
    <property type="component" value="Unassembled WGS sequence"/>
</dbReference>
<dbReference type="InterPro" id="IPR001138">
    <property type="entry name" value="Zn2Cys6_DnaBD"/>
</dbReference>
<dbReference type="GO" id="GO:0000981">
    <property type="term" value="F:DNA-binding transcription factor activity, RNA polymerase II-specific"/>
    <property type="evidence" value="ECO:0007669"/>
    <property type="project" value="InterPro"/>
</dbReference>
<dbReference type="SMART" id="SM00066">
    <property type="entry name" value="GAL4"/>
    <property type="match status" value="1"/>
</dbReference>
<dbReference type="EMBL" id="JAPQKI010000005">
    <property type="protein sequence ID" value="KAJ5097921.1"/>
    <property type="molecule type" value="Genomic_DNA"/>
</dbReference>
<dbReference type="PANTHER" id="PTHR47659:SF4">
    <property type="entry name" value="ZN(II)2CYS6 TRANSCRIPTION FACTOR (EUROFUNG)"/>
    <property type="match status" value="1"/>
</dbReference>
<evidence type="ECO:0000313" key="10">
    <source>
        <dbReference type="Proteomes" id="UP001149074"/>
    </source>
</evidence>
<feature type="region of interest" description="Disordered" evidence="7">
    <location>
        <begin position="322"/>
        <end position="354"/>
    </location>
</feature>
<feature type="region of interest" description="Disordered" evidence="7">
    <location>
        <begin position="456"/>
        <end position="575"/>
    </location>
</feature>
<feature type="region of interest" description="Disordered" evidence="7">
    <location>
        <begin position="386"/>
        <end position="442"/>
    </location>
</feature>
<dbReference type="Gene3D" id="4.10.240.10">
    <property type="entry name" value="Zn(2)-C6 fungal-type DNA-binding domain"/>
    <property type="match status" value="1"/>
</dbReference>
<dbReference type="GO" id="GO:0003677">
    <property type="term" value="F:DNA binding"/>
    <property type="evidence" value="ECO:0007669"/>
    <property type="project" value="UniProtKB-KW"/>
</dbReference>
<evidence type="ECO:0000256" key="4">
    <source>
        <dbReference type="ARBA" id="ARBA00023125"/>
    </source>
</evidence>
<evidence type="ECO:0000259" key="8">
    <source>
        <dbReference type="PROSITE" id="PS50048"/>
    </source>
</evidence>
<keyword evidence="4" id="KW-0238">DNA-binding</keyword>
<protein>
    <recommendedName>
        <fullName evidence="8">Zn(2)-C6 fungal-type domain-containing protein</fullName>
    </recommendedName>
</protein>
<dbReference type="PANTHER" id="PTHR47659">
    <property type="entry name" value="ZN(II)2CYS6 TRANSCRIPTION FACTOR (EUROFUNG)-RELATED"/>
    <property type="match status" value="1"/>
</dbReference>
<evidence type="ECO:0000256" key="2">
    <source>
        <dbReference type="ARBA" id="ARBA00022833"/>
    </source>
</evidence>
<keyword evidence="2" id="KW-0862">Zinc</keyword>
<name>A0A9W9K9V1_9EURO</name>
<dbReference type="GeneID" id="81356395"/>
<dbReference type="CDD" id="cd00067">
    <property type="entry name" value="GAL4"/>
    <property type="match status" value="1"/>
</dbReference>
<dbReference type="InterPro" id="IPR050335">
    <property type="entry name" value="ERT1_acuK_gluconeogen_tf"/>
</dbReference>
<feature type="region of interest" description="Disordered" evidence="7">
    <location>
        <begin position="93"/>
        <end position="193"/>
    </location>
</feature>
<dbReference type="InterPro" id="IPR036864">
    <property type="entry name" value="Zn2-C6_fun-type_DNA-bd_sf"/>
</dbReference>
<feature type="compositionally biased region" description="Basic residues" evidence="7">
    <location>
        <begin position="131"/>
        <end position="143"/>
    </location>
</feature>
<keyword evidence="6" id="KW-0539">Nucleus</keyword>
<keyword evidence="1" id="KW-0479">Metal-binding</keyword>
<keyword evidence="10" id="KW-1185">Reference proteome</keyword>
<dbReference type="PROSITE" id="PS00463">
    <property type="entry name" value="ZN2_CY6_FUNGAL_1"/>
    <property type="match status" value="1"/>
</dbReference>
<feature type="domain" description="Zn(2)-C6 fungal-type" evidence="8">
    <location>
        <begin position="202"/>
        <end position="233"/>
    </location>
</feature>
<feature type="compositionally biased region" description="Basic and acidic residues" evidence="7">
    <location>
        <begin position="477"/>
        <end position="486"/>
    </location>
</feature>
<feature type="compositionally biased region" description="Polar residues" evidence="7">
    <location>
        <begin position="50"/>
        <end position="67"/>
    </location>
</feature>
<feature type="compositionally biased region" description="Polar residues" evidence="7">
    <location>
        <begin position="543"/>
        <end position="554"/>
    </location>
</feature>
<reference evidence="9" key="1">
    <citation type="submission" date="2022-11" db="EMBL/GenBank/DDBJ databases">
        <authorList>
            <person name="Petersen C."/>
        </authorList>
    </citation>
    <scope>NUCLEOTIDE SEQUENCE</scope>
    <source>
        <strain evidence="9">IBT 30761</strain>
    </source>
</reference>
<evidence type="ECO:0000256" key="6">
    <source>
        <dbReference type="ARBA" id="ARBA00023242"/>
    </source>
</evidence>
<dbReference type="AlphaFoldDB" id="A0A9W9K9V1"/>
<evidence type="ECO:0000256" key="1">
    <source>
        <dbReference type="ARBA" id="ARBA00022723"/>
    </source>
</evidence>
<comment type="caution">
    <text evidence="9">The sequence shown here is derived from an EMBL/GenBank/DDBJ whole genome shotgun (WGS) entry which is preliminary data.</text>
</comment>
<proteinExistence type="predicted"/>